<evidence type="ECO:0000313" key="1">
    <source>
        <dbReference type="EMBL" id="KAI4352640.1"/>
    </source>
</evidence>
<sequence>MESSAVVMTSVSNGIPVIVIRGLSDLAGVQEEKNPIDIFGPLAASNTAKVVLEFLKILSTTRKTALSI</sequence>
<proteinExistence type="predicted"/>
<evidence type="ECO:0000313" key="2">
    <source>
        <dbReference type="Proteomes" id="UP000828941"/>
    </source>
</evidence>
<comment type="caution">
    <text evidence="1">The sequence shown here is derived from an EMBL/GenBank/DDBJ whole genome shotgun (WGS) entry which is preliminary data.</text>
</comment>
<name>A0ACB9Q181_BAUVA</name>
<dbReference type="EMBL" id="CM039428">
    <property type="protein sequence ID" value="KAI4352640.1"/>
    <property type="molecule type" value="Genomic_DNA"/>
</dbReference>
<protein>
    <submittedName>
        <fullName evidence="1">Uncharacterized protein</fullName>
    </submittedName>
</protein>
<dbReference type="Proteomes" id="UP000828941">
    <property type="component" value="Chromosome 3"/>
</dbReference>
<organism evidence="1 2">
    <name type="scientific">Bauhinia variegata</name>
    <name type="common">Purple orchid tree</name>
    <name type="synonym">Phanera variegata</name>
    <dbReference type="NCBI Taxonomy" id="167791"/>
    <lineage>
        <taxon>Eukaryota</taxon>
        <taxon>Viridiplantae</taxon>
        <taxon>Streptophyta</taxon>
        <taxon>Embryophyta</taxon>
        <taxon>Tracheophyta</taxon>
        <taxon>Spermatophyta</taxon>
        <taxon>Magnoliopsida</taxon>
        <taxon>eudicotyledons</taxon>
        <taxon>Gunneridae</taxon>
        <taxon>Pentapetalae</taxon>
        <taxon>rosids</taxon>
        <taxon>fabids</taxon>
        <taxon>Fabales</taxon>
        <taxon>Fabaceae</taxon>
        <taxon>Cercidoideae</taxon>
        <taxon>Cercideae</taxon>
        <taxon>Bauhiniinae</taxon>
        <taxon>Bauhinia</taxon>
    </lineage>
</organism>
<keyword evidence="2" id="KW-1185">Reference proteome</keyword>
<reference evidence="1 2" key="1">
    <citation type="journal article" date="2022" name="DNA Res.">
        <title>Chromosomal-level genome assembly of the orchid tree Bauhinia variegata (Leguminosae; Cercidoideae) supports the allotetraploid origin hypothesis of Bauhinia.</title>
        <authorList>
            <person name="Zhong Y."/>
            <person name="Chen Y."/>
            <person name="Zheng D."/>
            <person name="Pang J."/>
            <person name="Liu Y."/>
            <person name="Luo S."/>
            <person name="Meng S."/>
            <person name="Qian L."/>
            <person name="Wei D."/>
            <person name="Dai S."/>
            <person name="Zhou R."/>
        </authorList>
    </citation>
    <scope>NUCLEOTIDE SEQUENCE [LARGE SCALE GENOMIC DNA]</scope>
    <source>
        <strain evidence="1">BV-YZ2020</strain>
    </source>
</reference>
<accession>A0ACB9Q181</accession>
<gene>
    <name evidence="1" type="ORF">L6164_006872</name>
</gene>